<sequence>MITSSGHSSSCLLQALNWKFKLLGLVSCFDRNLNLILGLLEVCGVRDKRADNVWLAAEGVYLPVTESK</sequence>
<organism evidence="1 2">
    <name type="scientific">Vitis vinifera</name>
    <name type="common">Grape</name>
    <dbReference type="NCBI Taxonomy" id="29760"/>
    <lineage>
        <taxon>Eukaryota</taxon>
        <taxon>Viridiplantae</taxon>
        <taxon>Streptophyta</taxon>
        <taxon>Embryophyta</taxon>
        <taxon>Tracheophyta</taxon>
        <taxon>Spermatophyta</taxon>
        <taxon>Magnoliopsida</taxon>
        <taxon>eudicotyledons</taxon>
        <taxon>Gunneridae</taxon>
        <taxon>Pentapetalae</taxon>
        <taxon>rosids</taxon>
        <taxon>Vitales</taxon>
        <taxon>Vitaceae</taxon>
        <taxon>Viteae</taxon>
        <taxon>Vitis</taxon>
    </lineage>
</organism>
<protein>
    <submittedName>
        <fullName evidence="1">Uncharacterized protein</fullName>
    </submittedName>
</protein>
<reference evidence="1 2" key="1">
    <citation type="journal article" date="2018" name="PLoS Genet.">
        <title>Population sequencing reveals clonal diversity and ancestral inbreeding in the grapevine cultivar Chardonnay.</title>
        <authorList>
            <person name="Roach M.J."/>
            <person name="Johnson D.L."/>
            <person name="Bohlmann J."/>
            <person name="van Vuuren H.J."/>
            <person name="Jones S.J."/>
            <person name="Pretorius I.S."/>
            <person name="Schmidt S.A."/>
            <person name="Borneman A.R."/>
        </authorList>
    </citation>
    <scope>NUCLEOTIDE SEQUENCE [LARGE SCALE GENOMIC DNA]</scope>
    <source>
        <strain evidence="2">cv. Chardonnay</strain>
        <tissue evidence="1">Leaf</tissue>
    </source>
</reference>
<dbReference type="AlphaFoldDB" id="A0A438F2E0"/>
<accession>A0A438F2E0</accession>
<gene>
    <name evidence="1" type="ORF">CK203_090541</name>
</gene>
<dbReference type="EMBL" id="QGNW01001132">
    <property type="protein sequence ID" value="RVW54188.1"/>
    <property type="molecule type" value="Genomic_DNA"/>
</dbReference>
<proteinExistence type="predicted"/>
<dbReference type="Proteomes" id="UP000288805">
    <property type="component" value="Unassembled WGS sequence"/>
</dbReference>
<name>A0A438F2E0_VITVI</name>
<comment type="caution">
    <text evidence="1">The sequence shown here is derived from an EMBL/GenBank/DDBJ whole genome shotgun (WGS) entry which is preliminary data.</text>
</comment>
<evidence type="ECO:0000313" key="1">
    <source>
        <dbReference type="EMBL" id="RVW54188.1"/>
    </source>
</evidence>
<evidence type="ECO:0000313" key="2">
    <source>
        <dbReference type="Proteomes" id="UP000288805"/>
    </source>
</evidence>